<gene>
    <name evidence="4" type="ORF">Cfor_06116</name>
</gene>
<dbReference type="InterPro" id="IPR052727">
    <property type="entry name" value="Rab4/Rab5_effector"/>
</dbReference>
<evidence type="ECO:0000256" key="1">
    <source>
        <dbReference type="SAM" id="Coils"/>
    </source>
</evidence>
<feature type="region of interest" description="Disordered" evidence="2">
    <location>
        <begin position="164"/>
        <end position="190"/>
    </location>
</feature>
<sequence length="251" mass="28896">RLDTREQLKESRMLKPIISQFYERLKSYEAEADELAVTYSKMCQSLNSGESTYNLTDAQVVRVKLLKLAESIDSLSNKIAVLGTKDVENPPRGKTLQLQQMIRTAATSYLKKQVVALPRLPTESQLKAAQECKRQEVAARIEQEKQLAALEAQQADMLRKRDFPQHRDVDRNPSPSQQKSVDQVTPDMGWGPKPAQMFHSEDPMIQQMNIILDYIKQARSAQKYDEVATLEQNLKELREEYWRQQQENGQS</sequence>
<dbReference type="PANTHER" id="PTHR13510">
    <property type="entry name" value="FYVE-FINGER-CONTAINING RAB5 EFFECTOR PROTEIN RABENOSYN-5-RELATED"/>
    <property type="match status" value="1"/>
</dbReference>
<evidence type="ECO:0000256" key="2">
    <source>
        <dbReference type="SAM" id="MobiDB-lite"/>
    </source>
</evidence>
<reference evidence="5" key="1">
    <citation type="submission" date="2020-01" db="EMBL/GenBank/DDBJ databases">
        <title>Draft genome sequence of the Termite Coptotermes fromosanus.</title>
        <authorList>
            <person name="Itakura S."/>
            <person name="Yosikawa Y."/>
            <person name="Umezawa K."/>
        </authorList>
    </citation>
    <scope>NUCLEOTIDE SEQUENCE [LARGE SCALE GENOMIC DNA]</scope>
</reference>
<accession>A0A6L2PAG2</accession>
<comment type="caution">
    <text evidence="4">The sequence shown here is derived from an EMBL/GenBank/DDBJ whole genome shotgun (WGS) entry which is preliminary data.</text>
</comment>
<dbReference type="OrthoDB" id="166134at2759"/>
<evidence type="ECO:0000259" key="3">
    <source>
        <dbReference type="Pfam" id="PF11464"/>
    </source>
</evidence>
<feature type="non-terminal residue" evidence="4">
    <location>
        <position position="1"/>
    </location>
</feature>
<dbReference type="Proteomes" id="UP000502823">
    <property type="component" value="Unassembled WGS sequence"/>
</dbReference>
<keyword evidence="5" id="KW-1185">Reference proteome</keyword>
<dbReference type="Pfam" id="PF11464">
    <property type="entry name" value="Rbsn"/>
    <property type="match status" value="1"/>
</dbReference>
<feature type="domain" description="Rabenosyn Rab binding" evidence="3">
    <location>
        <begin position="203"/>
        <end position="244"/>
    </location>
</feature>
<evidence type="ECO:0000313" key="5">
    <source>
        <dbReference type="Proteomes" id="UP000502823"/>
    </source>
</evidence>
<feature type="compositionally biased region" description="Polar residues" evidence="2">
    <location>
        <begin position="173"/>
        <end position="183"/>
    </location>
</feature>
<dbReference type="AlphaFoldDB" id="A0A6L2PAG2"/>
<dbReference type="InParanoid" id="A0A6L2PAG2"/>
<dbReference type="InterPro" id="IPR036531">
    <property type="entry name" value="Rbsn_Rab-bd_sf"/>
</dbReference>
<dbReference type="SUPFAM" id="SSF140125">
    <property type="entry name" value="Rabenosyn-5 Rab-binding domain-like"/>
    <property type="match status" value="1"/>
</dbReference>
<dbReference type="PANTHER" id="PTHR13510:SF44">
    <property type="entry name" value="RABENOSYN-5"/>
    <property type="match status" value="1"/>
</dbReference>
<feature type="coiled-coil region" evidence="1">
    <location>
        <begin position="133"/>
        <end position="160"/>
    </location>
</feature>
<feature type="coiled-coil region" evidence="1">
    <location>
        <begin position="220"/>
        <end position="247"/>
    </location>
</feature>
<dbReference type="InterPro" id="IPR021565">
    <property type="entry name" value="Rbsn_Rab-bd"/>
</dbReference>
<evidence type="ECO:0000313" key="4">
    <source>
        <dbReference type="EMBL" id="GFG29369.1"/>
    </source>
</evidence>
<name>A0A6L2PAG2_COPFO</name>
<proteinExistence type="predicted"/>
<organism evidence="4 5">
    <name type="scientific">Coptotermes formosanus</name>
    <name type="common">Formosan subterranean termite</name>
    <dbReference type="NCBI Taxonomy" id="36987"/>
    <lineage>
        <taxon>Eukaryota</taxon>
        <taxon>Metazoa</taxon>
        <taxon>Ecdysozoa</taxon>
        <taxon>Arthropoda</taxon>
        <taxon>Hexapoda</taxon>
        <taxon>Insecta</taxon>
        <taxon>Pterygota</taxon>
        <taxon>Neoptera</taxon>
        <taxon>Polyneoptera</taxon>
        <taxon>Dictyoptera</taxon>
        <taxon>Blattodea</taxon>
        <taxon>Blattoidea</taxon>
        <taxon>Termitoidae</taxon>
        <taxon>Rhinotermitidae</taxon>
        <taxon>Coptotermes</taxon>
    </lineage>
</organism>
<keyword evidence="1" id="KW-0175">Coiled coil</keyword>
<dbReference type="Gene3D" id="4.10.860.20">
    <property type="entry name" value="Rabenosyn, Rab binding domain"/>
    <property type="match status" value="1"/>
</dbReference>
<protein>
    <recommendedName>
        <fullName evidence="3">Rabenosyn Rab binding domain-containing protein</fullName>
    </recommendedName>
</protein>
<dbReference type="EMBL" id="BLKM01000135">
    <property type="protein sequence ID" value="GFG29369.1"/>
    <property type="molecule type" value="Genomic_DNA"/>
</dbReference>